<dbReference type="Gene3D" id="2.30.130.30">
    <property type="entry name" value="Hypothetical protein"/>
    <property type="match status" value="1"/>
</dbReference>
<comment type="caution">
    <text evidence="4">The sequence shown here is derived from an EMBL/GenBank/DDBJ whole genome shotgun (WGS) entry which is preliminary data.</text>
</comment>
<comment type="function">
    <text evidence="2">Catalyzes the hydrolysis of N(4)-acetylcytidine (ac4C).</text>
</comment>
<keyword evidence="5" id="KW-1185">Reference proteome</keyword>
<name>A0A090RS23_9VIBR</name>
<dbReference type="AlphaFoldDB" id="A0A090RS23"/>
<dbReference type="InterPro" id="IPR007374">
    <property type="entry name" value="ASCH_domain"/>
</dbReference>
<comment type="similarity">
    <text evidence="2">Belongs to the N(4)-acetylcytidine amidohydrolase family.</text>
</comment>
<dbReference type="PANTHER" id="PTHR38088">
    <property type="entry name" value="UCP029143 FAMILY PROTEIN"/>
    <property type="match status" value="1"/>
</dbReference>
<feature type="active site" description="Nucleophile" evidence="2">
    <location>
        <position position="23"/>
    </location>
</feature>
<feature type="active site" description="Proton donor" evidence="2">
    <location>
        <position position="73"/>
    </location>
</feature>
<reference evidence="4 5" key="1">
    <citation type="submission" date="2014-09" db="EMBL/GenBank/DDBJ databases">
        <title>Vibrio maritimus JCM 19235. (C45) whole genome shotgun sequence.</title>
        <authorList>
            <person name="Sawabe T."/>
            <person name="Meirelles P."/>
            <person name="Nakanishi M."/>
            <person name="Sayaka M."/>
            <person name="Hattori M."/>
            <person name="Ohkuma M."/>
        </authorList>
    </citation>
    <scope>NUCLEOTIDE SEQUENCE [LARGE SCALE GENOMIC DNA]</scope>
    <source>
        <strain evidence="5">JCM19235</strain>
    </source>
</reference>
<protein>
    <recommendedName>
        <fullName evidence="2">N(4)-acetylcytidine amidohydrolase</fullName>
        <shortName evidence="2">ac4C amidohydrolase</shortName>
        <ecNumber evidence="2">3.5.1.135</ecNumber>
    </recommendedName>
</protein>
<dbReference type="InterPro" id="IPR015947">
    <property type="entry name" value="PUA-like_sf"/>
</dbReference>
<evidence type="ECO:0000313" key="5">
    <source>
        <dbReference type="Proteomes" id="UP000029228"/>
    </source>
</evidence>
<dbReference type="EC" id="3.5.1.135" evidence="2"/>
<dbReference type="PIRSF" id="PIRSF029143">
    <property type="entry name" value="UCP029143"/>
    <property type="match status" value="1"/>
</dbReference>
<evidence type="ECO:0000256" key="1">
    <source>
        <dbReference type="ARBA" id="ARBA00022801"/>
    </source>
</evidence>
<dbReference type="NCBIfam" id="NF003443">
    <property type="entry name" value="PRK04980.1"/>
    <property type="match status" value="1"/>
</dbReference>
<proteinExistence type="inferred from homology"/>
<feature type="domain" description="ASCH" evidence="3">
    <location>
        <begin position="5"/>
        <end position="102"/>
    </location>
</feature>
<comment type="catalytic activity">
    <reaction evidence="2">
        <text>N(4)-acetylcytosine + H2O = cytosine + acetate + H(+)</text>
        <dbReference type="Rhea" id="RHEA:62940"/>
        <dbReference type="ChEBI" id="CHEBI:15377"/>
        <dbReference type="ChEBI" id="CHEBI:15378"/>
        <dbReference type="ChEBI" id="CHEBI:16040"/>
        <dbReference type="ChEBI" id="CHEBI:30089"/>
        <dbReference type="ChEBI" id="CHEBI:146134"/>
        <dbReference type="EC" id="3.5.1.135"/>
    </reaction>
</comment>
<dbReference type="PANTHER" id="PTHR38088:SF2">
    <property type="entry name" value="UCP029143 FAMILY PROTEIN"/>
    <property type="match status" value="1"/>
</dbReference>
<dbReference type="SMART" id="SM01022">
    <property type="entry name" value="ASCH"/>
    <property type="match status" value="1"/>
</dbReference>
<dbReference type="Pfam" id="PF04266">
    <property type="entry name" value="ASCH"/>
    <property type="match status" value="1"/>
</dbReference>
<dbReference type="OrthoDB" id="8590202at2"/>
<gene>
    <name evidence="4" type="ORF">JCM19235_6619</name>
</gene>
<comment type="catalytic activity">
    <reaction evidence="2">
        <text>N(4)-acetylcytidine + H2O = cytidine + acetate + H(+)</text>
        <dbReference type="Rhea" id="RHEA:62932"/>
        <dbReference type="ChEBI" id="CHEBI:15377"/>
        <dbReference type="ChEBI" id="CHEBI:15378"/>
        <dbReference type="ChEBI" id="CHEBI:17562"/>
        <dbReference type="ChEBI" id="CHEBI:30089"/>
        <dbReference type="ChEBI" id="CHEBI:70989"/>
        <dbReference type="EC" id="3.5.1.135"/>
    </reaction>
</comment>
<feature type="active site" description="Proton acceptor" evidence="2">
    <location>
        <position position="20"/>
    </location>
</feature>
<accession>A0A090RS23</accession>
<dbReference type="InterPro" id="IPR008314">
    <property type="entry name" value="AC4CH"/>
</dbReference>
<evidence type="ECO:0000256" key="2">
    <source>
        <dbReference type="HAMAP-Rule" id="MF_00684"/>
    </source>
</evidence>
<dbReference type="GO" id="GO:0005829">
    <property type="term" value="C:cytosol"/>
    <property type="evidence" value="ECO:0007669"/>
    <property type="project" value="TreeGrafter"/>
</dbReference>
<dbReference type="EMBL" id="BBMR01000002">
    <property type="protein sequence ID" value="GAL18066.1"/>
    <property type="molecule type" value="Genomic_DNA"/>
</dbReference>
<organism evidence="4 5">
    <name type="scientific">Vibrio maritimus</name>
    <dbReference type="NCBI Taxonomy" id="990268"/>
    <lineage>
        <taxon>Bacteria</taxon>
        <taxon>Pseudomonadati</taxon>
        <taxon>Pseudomonadota</taxon>
        <taxon>Gammaproteobacteria</taxon>
        <taxon>Vibrionales</taxon>
        <taxon>Vibrionaceae</taxon>
        <taxon>Vibrio</taxon>
    </lineage>
</organism>
<sequence length="102" mass="11907">MRDQITFFERFEADIMSGKKTITIRDMSEIDFELNRTIPVATFEDGRVFGNLKILSITPMSFDDINETHALQENMTLPQLREVIREIYPGEDELYVIEFVVA</sequence>
<dbReference type="HAMAP" id="MF_00684">
    <property type="entry name" value="ac4C_amidohydr"/>
    <property type="match status" value="1"/>
</dbReference>
<dbReference type="STRING" id="990268.JCM19235_6619"/>
<evidence type="ECO:0000259" key="3">
    <source>
        <dbReference type="SMART" id="SM01022"/>
    </source>
</evidence>
<comment type="catalytic activity">
    <reaction evidence="2">
        <text>N(4)-acetyl-2'-deoxycytidine + H2O = 2'-deoxycytidine + acetate + H(+)</text>
        <dbReference type="Rhea" id="RHEA:62936"/>
        <dbReference type="ChEBI" id="CHEBI:15377"/>
        <dbReference type="ChEBI" id="CHEBI:15378"/>
        <dbReference type="ChEBI" id="CHEBI:15698"/>
        <dbReference type="ChEBI" id="CHEBI:30089"/>
        <dbReference type="ChEBI" id="CHEBI:146133"/>
        <dbReference type="EC" id="3.5.1.135"/>
    </reaction>
</comment>
<dbReference type="SUPFAM" id="SSF88697">
    <property type="entry name" value="PUA domain-like"/>
    <property type="match status" value="1"/>
</dbReference>
<keyword evidence="1 2" id="KW-0378">Hydrolase</keyword>
<dbReference type="Proteomes" id="UP000029228">
    <property type="component" value="Unassembled WGS sequence"/>
</dbReference>
<dbReference type="GO" id="GO:0016813">
    <property type="term" value="F:hydrolase activity, acting on carbon-nitrogen (but not peptide) bonds, in linear amidines"/>
    <property type="evidence" value="ECO:0007669"/>
    <property type="project" value="UniProtKB-UniRule"/>
</dbReference>
<evidence type="ECO:0000313" key="4">
    <source>
        <dbReference type="EMBL" id="GAL18066.1"/>
    </source>
</evidence>
<dbReference type="CDD" id="cd06552">
    <property type="entry name" value="ASCH_yqfb_like"/>
    <property type="match status" value="1"/>
</dbReference>